<dbReference type="InterPro" id="IPR013201">
    <property type="entry name" value="Prot_inhib_I29"/>
</dbReference>
<evidence type="ECO:0000256" key="2">
    <source>
        <dbReference type="SAM" id="SignalP"/>
    </source>
</evidence>
<dbReference type="EMBL" id="JQ700344">
    <property type="protein sequence ID" value="AFK75444.1"/>
    <property type="molecule type" value="mRNA"/>
</dbReference>
<evidence type="ECO:0000313" key="4">
    <source>
        <dbReference type="EMBL" id="AFK75444.1"/>
    </source>
</evidence>
<dbReference type="AlphaFoldDB" id="M4H2I3"/>
<dbReference type="InterPro" id="IPR038765">
    <property type="entry name" value="Papain-like_cys_pep_sf"/>
</dbReference>
<sequence length="215" mass="24029">MLKLLVALSVVLFVYASEDTTVEFDVSKDDTSVENEEVPVEEEVEVKVPQLKDEDKVDPPPTLAQLKASQVVLPELNGLQSPDVSQCMEEKQYKDTDAIENDSDMLCAFIAFQANKDMSEPGNKVYASKEEATMRYGIFKGCVTNVQEINADKQRSWRAGVNLFCDMTDSERYPYFHGLRNPDENNELGADDEYVEDDGGDKVRRGGMLLGAARP</sequence>
<proteinExistence type="evidence at transcript level"/>
<feature type="domain" description="Cathepsin propeptide inhibitor" evidence="3">
    <location>
        <begin position="123"/>
        <end position="171"/>
    </location>
</feature>
<evidence type="ECO:0000259" key="3">
    <source>
        <dbReference type="Pfam" id="PF08246"/>
    </source>
</evidence>
<evidence type="ECO:0000256" key="1">
    <source>
        <dbReference type="SAM" id="MobiDB-lite"/>
    </source>
</evidence>
<feature type="compositionally biased region" description="Acidic residues" evidence="1">
    <location>
        <begin position="184"/>
        <end position="199"/>
    </location>
</feature>
<name>M4H2I3_PLEBA</name>
<feature type="region of interest" description="Disordered" evidence="1">
    <location>
        <begin position="180"/>
        <end position="215"/>
    </location>
</feature>
<organism evidence="4">
    <name type="scientific">Pleurobrachia bachei</name>
    <name type="common">Sea gooseberry</name>
    <dbReference type="NCBI Taxonomy" id="34499"/>
    <lineage>
        <taxon>Eukaryota</taxon>
        <taxon>Metazoa</taxon>
        <taxon>Ctenophora</taxon>
        <taxon>Tentaculata</taxon>
        <taxon>Cydippida</taxon>
        <taxon>Pleurobrachiidae</taxon>
        <taxon>Pleurobrachia</taxon>
    </lineage>
</organism>
<dbReference type="Pfam" id="PF08246">
    <property type="entry name" value="Inhibitor_I29"/>
    <property type="match status" value="1"/>
</dbReference>
<accession>M4H2I3</accession>
<reference evidence="4" key="1">
    <citation type="submission" date="2012-02" db="EMBL/GenBank/DDBJ databases">
        <title>The genome of the ctenophore, Pleurobrachia bachei.</title>
        <authorList>
            <person name="Kohn A.B."/>
            <person name="Citarella M."/>
            <person name="Moroz L.L."/>
        </authorList>
    </citation>
    <scope>NUCLEOTIDE SEQUENCE</scope>
</reference>
<protein>
    <submittedName>
        <fullName evidence="4">Putative secretory peptide-34</fullName>
    </submittedName>
</protein>
<dbReference type="SUPFAM" id="SSF54001">
    <property type="entry name" value="Cysteine proteinases"/>
    <property type="match status" value="1"/>
</dbReference>
<feature type="signal peptide" evidence="2">
    <location>
        <begin position="1"/>
        <end position="16"/>
    </location>
</feature>
<keyword evidence="2" id="KW-0732">Signal</keyword>
<feature type="chain" id="PRO_5004053603" evidence="2">
    <location>
        <begin position="17"/>
        <end position="215"/>
    </location>
</feature>
<dbReference type="Gene3D" id="1.10.287.2250">
    <property type="match status" value="1"/>
</dbReference>